<accession>A0AA39IPK2</accession>
<protein>
    <submittedName>
        <fullName evidence="1">Uncharacterized protein</fullName>
    </submittedName>
</protein>
<keyword evidence="2" id="KW-1185">Reference proteome</keyword>
<reference evidence="1" key="1">
    <citation type="submission" date="2023-06" db="EMBL/GenBank/DDBJ databases">
        <title>Genomic analysis of the entomopathogenic nematode Steinernema hermaphroditum.</title>
        <authorList>
            <person name="Schwarz E.M."/>
            <person name="Heppert J.K."/>
            <person name="Baniya A."/>
            <person name="Schwartz H.T."/>
            <person name="Tan C.-H."/>
            <person name="Antoshechkin I."/>
            <person name="Sternberg P.W."/>
            <person name="Goodrich-Blair H."/>
            <person name="Dillman A.R."/>
        </authorList>
    </citation>
    <scope>NUCLEOTIDE SEQUENCE</scope>
    <source>
        <strain evidence="1">PS9179</strain>
        <tissue evidence="1">Whole animal</tissue>
    </source>
</reference>
<gene>
    <name evidence="1" type="ORF">QR680_010613</name>
</gene>
<dbReference type="AlphaFoldDB" id="A0AA39IPK2"/>
<comment type="caution">
    <text evidence="1">The sequence shown here is derived from an EMBL/GenBank/DDBJ whole genome shotgun (WGS) entry which is preliminary data.</text>
</comment>
<evidence type="ECO:0000313" key="2">
    <source>
        <dbReference type="Proteomes" id="UP001175271"/>
    </source>
</evidence>
<dbReference type="Proteomes" id="UP001175271">
    <property type="component" value="Unassembled WGS sequence"/>
</dbReference>
<name>A0AA39IPK2_9BILA</name>
<proteinExistence type="predicted"/>
<sequence length="194" mass="21524">MREEQIGSFCRQQQAPPRAAKNLAVVSQLQISTLGVDRTHFPTTISTTARLATYLRPRPRNPTTGSIPCAQNLAVVNQHQISTLGVDRTHHPTMVSTTARLASYLYPRLRNQQLNVHARVPLCSPVRPRPRNPTTGSTPCAQNLAVVNQHQISTLGVDRTHLPTMVSTTARLASYCKFLHYLRLAGIPQAYPFL</sequence>
<organism evidence="1 2">
    <name type="scientific">Steinernema hermaphroditum</name>
    <dbReference type="NCBI Taxonomy" id="289476"/>
    <lineage>
        <taxon>Eukaryota</taxon>
        <taxon>Metazoa</taxon>
        <taxon>Ecdysozoa</taxon>
        <taxon>Nematoda</taxon>
        <taxon>Chromadorea</taxon>
        <taxon>Rhabditida</taxon>
        <taxon>Tylenchina</taxon>
        <taxon>Panagrolaimomorpha</taxon>
        <taxon>Strongyloidoidea</taxon>
        <taxon>Steinernematidae</taxon>
        <taxon>Steinernema</taxon>
    </lineage>
</organism>
<evidence type="ECO:0000313" key="1">
    <source>
        <dbReference type="EMBL" id="KAK0428110.1"/>
    </source>
</evidence>
<dbReference type="EMBL" id="JAUCMV010000001">
    <property type="protein sequence ID" value="KAK0428110.1"/>
    <property type="molecule type" value="Genomic_DNA"/>
</dbReference>